<feature type="domain" description="RNA polymerase sigma factor 54 core-binding" evidence="13">
    <location>
        <begin position="135"/>
        <end position="328"/>
    </location>
</feature>
<dbReference type="PROSITE" id="PS00717">
    <property type="entry name" value="SIGMA54_1"/>
    <property type="match status" value="1"/>
</dbReference>
<evidence type="ECO:0000256" key="10">
    <source>
        <dbReference type="PIRNR" id="PIRNR000774"/>
    </source>
</evidence>
<evidence type="ECO:0000256" key="1">
    <source>
        <dbReference type="ARBA" id="ARBA00008798"/>
    </source>
</evidence>
<dbReference type="InterPro" id="IPR007046">
    <property type="entry name" value="RNA_pol_sigma_54_core-bd"/>
</dbReference>
<dbReference type="OrthoDB" id="9814402at2"/>
<dbReference type="PANTHER" id="PTHR32248">
    <property type="entry name" value="RNA POLYMERASE SIGMA-54 FACTOR"/>
    <property type="match status" value="1"/>
</dbReference>
<dbReference type="PROSITE" id="PS00718">
    <property type="entry name" value="SIGMA54_2"/>
    <property type="match status" value="1"/>
</dbReference>
<feature type="domain" description="RNA polymerase sigma factor 54 DNA-binding" evidence="12">
    <location>
        <begin position="341"/>
        <end position="499"/>
    </location>
</feature>
<keyword evidence="8 10" id="KW-0238">DNA-binding</keyword>
<accession>A0A4S3KLM9</accession>
<dbReference type="PROSITE" id="PS50044">
    <property type="entry name" value="SIGMA54_3"/>
    <property type="match status" value="1"/>
</dbReference>
<keyword evidence="15" id="KW-1185">Reference proteome</keyword>
<keyword evidence="5 10" id="KW-0548">Nucleotidyltransferase</keyword>
<dbReference type="Pfam" id="PF04552">
    <property type="entry name" value="Sigma54_DBD"/>
    <property type="match status" value="1"/>
</dbReference>
<dbReference type="STRING" id="993689.GCA_002077135_01300"/>
<reference evidence="14 15" key="1">
    <citation type="submission" date="2017-02" db="EMBL/GenBank/DDBJ databases">
        <title>Whole genome sequencing of Metallibacterium scheffleri DSM 24874 (T).</title>
        <authorList>
            <person name="Kumar S."/>
            <person name="Patil P."/>
            <person name="Patil P.B."/>
        </authorList>
    </citation>
    <scope>NUCLEOTIDE SEQUENCE [LARGE SCALE GENOMIC DNA]</scope>
    <source>
        <strain evidence="14 15">DSM 24874</strain>
    </source>
</reference>
<comment type="similarity">
    <text evidence="1 10">Belongs to the sigma-54 factor family.</text>
</comment>
<dbReference type="Gene3D" id="1.10.10.1330">
    <property type="entry name" value="RNA polymerase sigma-54 factor, core-binding domain"/>
    <property type="match status" value="1"/>
</dbReference>
<dbReference type="RefSeq" id="WP_081126600.1">
    <property type="nucleotide sequence ID" value="NZ_LDOS01000001.1"/>
</dbReference>
<dbReference type="InterPro" id="IPR007634">
    <property type="entry name" value="RNA_pol_sigma_54_DNA-bd"/>
</dbReference>
<evidence type="ECO:0000259" key="12">
    <source>
        <dbReference type="Pfam" id="PF04552"/>
    </source>
</evidence>
<dbReference type="NCBIfam" id="NF004595">
    <property type="entry name" value="PRK05932.1-2"/>
    <property type="match status" value="1"/>
</dbReference>
<dbReference type="Proteomes" id="UP000307749">
    <property type="component" value="Unassembled WGS sequence"/>
</dbReference>
<keyword evidence="6 10" id="KW-0805">Transcription regulation</keyword>
<keyword evidence="3 10" id="KW-0240">DNA-directed RNA polymerase</keyword>
<evidence type="ECO:0000259" key="13">
    <source>
        <dbReference type="Pfam" id="PF04963"/>
    </source>
</evidence>
<keyword evidence="4 10" id="KW-0808">Transferase</keyword>
<dbReference type="InterPro" id="IPR038709">
    <property type="entry name" value="RpoN_core-bd_sf"/>
</dbReference>
<keyword evidence="7 10" id="KW-0731">Sigma factor</keyword>
<dbReference type="GO" id="GO:0001216">
    <property type="term" value="F:DNA-binding transcription activator activity"/>
    <property type="evidence" value="ECO:0007669"/>
    <property type="project" value="InterPro"/>
</dbReference>
<evidence type="ECO:0000256" key="8">
    <source>
        <dbReference type="ARBA" id="ARBA00023125"/>
    </source>
</evidence>
<dbReference type="Pfam" id="PF04963">
    <property type="entry name" value="Sigma54_CBD"/>
    <property type="match status" value="1"/>
</dbReference>
<dbReference type="PIRSF" id="PIRSF000774">
    <property type="entry name" value="RpoN"/>
    <property type="match status" value="1"/>
</dbReference>
<dbReference type="InterPro" id="IPR000394">
    <property type="entry name" value="RNA_pol_sigma_54"/>
</dbReference>
<evidence type="ECO:0000256" key="3">
    <source>
        <dbReference type="ARBA" id="ARBA00022478"/>
    </source>
</evidence>
<feature type="compositionally biased region" description="Basic and acidic residues" evidence="11">
    <location>
        <begin position="87"/>
        <end position="111"/>
    </location>
</feature>
<name>A0A4S3KLM9_9GAMM</name>
<dbReference type="Gene3D" id="1.10.10.60">
    <property type="entry name" value="Homeodomain-like"/>
    <property type="match status" value="1"/>
</dbReference>
<evidence type="ECO:0000256" key="11">
    <source>
        <dbReference type="SAM" id="MobiDB-lite"/>
    </source>
</evidence>
<dbReference type="GO" id="GO:0016987">
    <property type="term" value="F:sigma factor activity"/>
    <property type="evidence" value="ECO:0007669"/>
    <property type="project" value="UniProtKB-KW"/>
</dbReference>
<sequence length="501" mass="54572">MKPGLQLRLNQQLTLTPQLQQAIRLLQLSRLELETELRELAESNPLLELDGEGVDESEVEVADGTAAEVATPDADAGAGAGDSIEFGEMRSDGAGQDDRAADERSDDRGSEAWDGEEFGATSYGNGAGHDDDDGFEAQDAAPVSLHEHLLHQVNLLNLSARDLAIALALIDAVDEDGYLREGLASVQAALREPNMGLDEIEAVRHRLQQLDPAGVASLDLRDCLTAQLRGMAADTEHLHLAQAMIAEHLETLAKRDFARIARSLQAPPEAVAEAAALIRTLDPRPGAALGAPAVEYVAPDAYVLREHGRWQVRLAAGNQPKLGLNRHYCGLIARARREDAAYLKGQLQEARWLIKSLQARADTLLRVAEAIVRQQSAFLDFGPEAMRPLVLREIAEEVGMHESTISRVTTRKYLRTPRGTFEFKYFFSSGVSTDDGGAASATAVQALIRKLVDAESPRRPLSDQALTTELNQRGIQVARRTVAKYREALRIPSSSERQRAG</sequence>
<proteinExistence type="inferred from homology"/>
<feature type="region of interest" description="Disordered" evidence="11">
    <location>
        <begin position="64"/>
        <end position="137"/>
    </location>
</feature>
<dbReference type="PRINTS" id="PR00045">
    <property type="entry name" value="SIGMA54FCT"/>
</dbReference>
<evidence type="ECO:0000256" key="2">
    <source>
        <dbReference type="ARBA" id="ARBA00019942"/>
    </source>
</evidence>
<dbReference type="EMBL" id="MWQO01000036">
    <property type="protein sequence ID" value="THD09763.1"/>
    <property type="molecule type" value="Genomic_DNA"/>
</dbReference>
<dbReference type="AlphaFoldDB" id="A0A4S3KLM9"/>
<dbReference type="GO" id="GO:0016779">
    <property type="term" value="F:nucleotidyltransferase activity"/>
    <property type="evidence" value="ECO:0007669"/>
    <property type="project" value="UniProtKB-KW"/>
</dbReference>
<evidence type="ECO:0000256" key="4">
    <source>
        <dbReference type="ARBA" id="ARBA00022679"/>
    </source>
</evidence>
<evidence type="ECO:0000313" key="14">
    <source>
        <dbReference type="EMBL" id="THD09763.1"/>
    </source>
</evidence>
<evidence type="ECO:0000256" key="9">
    <source>
        <dbReference type="ARBA" id="ARBA00023163"/>
    </source>
</evidence>
<dbReference type="PANTHER" id="PTHR32248:SF4">
    <property type="entry name" value="RNA POLYMERASE SIGMA-54 FACTOR"/>
    <property type="match status" value="1"/>
</dbReference>
<dbReference type="Pfam" id="PF00309">
    <property type="entry name" value="Sigma54_AID"/>
    <property type="match status" value="1"/>
</dbReference>
<evidence type="ECO:0000256" key="6">
    <source>
        <dbReference type="ARBA" id="ARBA00023015"/>
    </source>
</evidence>
<dbReference type="GO" id="GO:0000428">
    <property type="term" value="C:DNA-directed RNA polymerase complex"/>
    <property type="evidence" value="ECO:0007669"/>
    <property type="project" value="UniProtKB-KW"/>
</dbReference>
<keyword evidence="9 10" id="KW-0804">Transcription</keyword>
<evidence type="ECO:0000256" key="5">
    <source>
        <dbReference type="ARBA" id="ARBA00022695"/>
    </source>
</evidence>
<comment type="function">
    <text evidence="10">Sigma factors are initiation factors that promote the attachment of RNA polymerase to specific initiation sites and are then released.</text>
</comment>
<dbReference type="GO" id="GO:0003677">
    <property type="term" value="F:DNA binding"/>
    <property type="evidence" value="ECO:0007669"/>
    <property type="project" value="UniProtKB-KW"/>
</dbReference>
<evidence type="ECO:0000256" key="7">
    <source>
        <dbReference type="ARBA" id="ARBA00023082"/>
    </source>
</evidence>
<organism evidence="14 15">
    <name type="scientific">Metallibacterium scheffleri</name>
    <dbReference type="NCBI Taxonomy" id="993689"/>
    <lineage>
        <taxon>Bacteria</taxon>
        <taxon>Pseudomonadati</taxon>
        <taxon>Pseudomonadota</taxon>
        <taxon>Gammaproteobacteria</taxon>
        <taxon>Lysobacterales</taxon>
        <taxon>Rhodanobacteraceae</taxon>
        <taxon>Metallibacterium</taxon>
    </lineage>
</organism>
<dbReference type="GO" id="GO:0006352">
    <property type="term" value="P:DNA-templated transcription initiation"/>
    <property type="evidence" value="ECO:0007669"/>
    <property type="project" value="InterPro"/>
</dbReference>
<comment type="caution">
    <text evidence="14">The sequence shown here is derived from an EMBL/GenBank/DDBJ whole genome shotgun (WGS) entry which is preliminary data.</text>
</comment>
<evidence type="ECO:0000313" key="15">
    <source>
        <dbReference type="Proteomes" id="UP000307749"/>
    </source>
</evidence>
<gene>
    <name evidence="14" type="ORF">B1806_10580</name>
</gene>
<protein>
    <recommendedName>
        <fullName evidence="2 10">RNA polymerase sigma-54 factor</fullName>
    </recommendedName>
</protein>
<dbReference type="NCBIfam" id="NF009118">
    <property type="entry name" value="PRK12469.1"/>
    <property type="match status" value="1"/>
</dbReference>
<dbReference type="NCBIfam" id="TIGR02395">
    <property type="entry name" value="rpoN_sigma"/>
    <property type="match status" value="1"/>
</dbReference>